<dbReference type="PANTHER" id="PTHR42732">
    <property type="entry name" value="BETA-GALACTOSIDASE"/>
    <property type="match status" value="1"/>
</dbReference>
<dbReference type="Gene3D" id="2.60.120.260">
    <property type="entry name" value="Galactose-binding domain-like"/>
    <property type="match status" value="1"/>
</dbReference>
<evidence type="ECO:0000313" key="10">
    <source>
        <dbReference type="Proteomes" id="UP000181976"/>
    </source>
</evidence>
<evidence type="ECO:0000256" key="2">
    <source>
        <dbReference type="ARBA" id="ARBA00022801"/>
    </source>
</evidence>
<evidence type="ECO:0000256" key="3">
    <source>
        <dbReference type="ARBA" id="ARBA00023295"/>
    </source>
</evidence>
<dbReference type="Gene3D" id="2.60.40.10">
    <property type="entry name" value="Immunoglobulins"/>
    <property type="match status" value="3"/>
</dbReference>
<feature type="domain" description="Glycoside hydrolase family 2 catalytic" evidence="5">
    <location>
        <begin position="315"/>
        <end position="439"/>
    </location>
</feature>
<dbReference type="InterPro" id="IPR036156">
    <property type="entry name" value="Beta-gal/glucu_dom_sf"/>
</dbReference>
<proteinExistence type="inferred from homology"/>
<dbReference type="Pfam" id="PF02837">
    <property type="entry name" value="Glyco_hydro_2_N"/>
    <property type="match status" value="1"/>
</dbReference>
<keyword evidence="3" id="KW-0326">Glycosidase</keyword>
<dbReference type="RefSeq" id="WP_010527603.1">
    <property type="nucleotide sequence ID" value="NZ_AFSL01000055.1"/>
</dbReference>
<dbReference type="eggNOG" id="COG3250">
    <property type="taxonomic scope" value="Bacteria"/>
</dbReference>
<dbReference type="PROSITE" id="PS51257">
    <property type="entry name" value="PROKAR_LIPOPROTEIN"/>
    <property type="match status" value="1"/>
</dbReference>
<dbReference type="InterPro" id="IPR006101">
    <property type="entry name" value="Glyco_hydro_2"/>
</dbReference>
<keyword evidence="2" id="KW-0378">Hydrolase</keyword>
<dbReference type="EMBL" id="FONA01000016">
    <property type="protein sequence ID" value="SFE68287.1"/>
    <property type="molecule type" value="Genomic_DNA"/>
</dbReference>
<keyword evidence="10" id="KW-1185">Reference proteome</keyword>
<dbReference type="PRINTS" id="PR00132">
    <property type="entry name" value="GLHYDRLASE2"/>
</dbReference>
<dbReference type="InterPro" id="IPR051913">
    <property type="entry name" value="GH2_Domain-Containing"/>
</dbReference>
<dbReference type="Pfam" id="PF18565">
    <property type="entry name" value="Glyco_hydro2_C5"/>
    <property type="match status" value="1"/>
</dbReference>
<organism evidence="9 10">
    <name type="scientific">Thermophagus xiamenensis</name>
    <dbReference type="NCBI Taxonomy" id="385682"/>
    <lineage>
        <taxon>Bacteria</taxon>
        <taxon>Pseudomonadati</taxon>
        <taxon>Bacteroidota</taxon>
        <taxon>Bacteroidia</taxon>
        <taxon>Marinilabiliales</taxon>
        <taxon>Marinilabiliaceae</taxon>
        <taxon>Thermophagus</taxon>
    </lineage>
</organism>
<dbReference type="InterPro" id="IPR040605">
    <property type="entry name" value="Glyco_hydro2_dom5"/>
</dbReference>
<evidence type="ECO:0000256" key="1">
    <source>
        <dbReference type="ARBA" id="ARBA00007401"/>
    </source>
</evidence>
<reference evidence="9 10" key="1">
    <citation type="submission" date="2016-10" db="EMBL/GenBank/DDBJ databases">
        <authorList>
            <person name="de Groot N.N."/>
        </authorList>
    </citation>
    <scope>NUCLEOTIDE SEQUENCE [LARGE SCALE GENOMIC DNA]</scope>
    <source>
        <strain evidence="9 10">DSM 19012</strain>
    </source>
</reference>
<evidence type="ECO:0000259" key="5">
    <source>
        <dbReference type="Pfam" id="PF02836"/>
    </source>
</evidence>
<dbReference type="OrthoDB" id="9801077at2"/>
<feature type="domain" description="Glycosyl hydrolases family 2 sugar binding" evidence="6">
    <location>
        <begin position="73"/>
        <end position="185"/>
    </location>
</feature>
<dbReference type="STRING" id="385682.SAMN05444380_11637"/>
<evidence type="ECO:0000259" key="6">
    <source>
        <dbReference type="Pfam" id="PF02837"/>
    </source>
</evidence>
<gene>
    <name evidence="9" type="ORF">SAMN05444380_11637</name>
</gene>
<evidence type="ECO:0000259" key="7">
    <source>
        <dbReference type="Pfam" id="PF16355"/>
    </source>
</evidence>
<comment type="similarity">
    <text evidence="1">Belongs to the glycosyl hydrolase 2 family.</text>
</comment>
<dbReference type="SUPFAM" id="SSF51445">
    <property type="entry name" value="(Trans)glycosidases"/>
    <property type="match status" value="1"/>
</dbReference>
<dbReference type="Gene3D" id="3.20.20.80">
    <property type="entry name" value="Glycosidases"/>
    <property type="match status" value="1"/>
</dbReference>
<dbReference type="SUPFAM" id="SSF49785">
    <property type="entry name" value="Galactose-binding domain-like"/>
    <property type="match status" value="1"/>
</dbReference>
<evidence type="ECO:0000313" key="9">
    <source>
        <dbReference type="EMBL" id="SFE68287.1"/>
    </source>
</evidence>
<dbReference type="InterPro" id="IPR013783">
    <property type="entry name" value="Ig-like_fold"/>
</dbReference>
<dbReference type="Pfam" id="PF16355">
    <property type="entry name" value="DUF4982"/>
    <property type="match status" value="1"/>
</dbReference>
<dbReference type="InterPro" id="IPR032311">
    <property type="entry name" value="DUF4982"/>
</dbReference>
<dbReference type="GO" id="GO:0004553">
    <property type="term" value="F:hydrolase activity, hydrolyzing O-glycosyl compounds"/>
    <property type="evidence" value="ECO:0007669"/>
    <property type="project" value="InterPro"/>
</dbReference>
<feature type="domain" description="Glycoside hydrolase family 2" evidence="8">
    <location>
        <begin position="708"/>
        <end position="787"/>
    </location>
</feature>
<dbReference type="InterPro" id="IPR008979">
    <property type="entry name" value="Galactose-bd-like_sf"/>
</dbReference>
<dbReference type="PANTHER" id="PTHR42732:SF1">
    <property type="entry name" value="BETA-MANNOSIDASE"/>
    <property type="match status" value="1"/>
</dbReference>
<dbReference type="InterPro" id="IPR006102">
    <property type="entry name" value="Ig-like_GH2"/>
</dbReference>
<dbReference type="Pfam" id="PF00703">
    <property type="entry name" value="Glyco_hydro_2"/>
    <property type="match status" value="1"/>
</dbReference>
<name>A0A1I2CIW3_9BACT</name>
<accession>A0A1I2CIW3</accession>
<evidence type="ECO:0000259" key="4">
    <source>
        <dbReference type="Pfam" id="PF00703"/>
    </source>
</evidence>
<dbReference type="SUPFAM" id="SSF49303">
    <property type="entry name" value="beta-Galactosidase/glucuronidase domain"/>
    <property type="match status" value="1"/>
</dbReference>
<dbReference type="Pfam" id="PF02836">
    <property type="entry name" value="Glyco_hydro_2_C"/>
    <property type="match status" value="1"/>
</dbReference>
<dbReference type="GO" id="GO:0005975">
    <property type="term" value="P:carbohydrate metabolic process"/>
    <property type="evidence" value="ECO:0007669"/>
    <property type="project" value="InterPro"/>
</dbReference>
<dbReference type="InParanoid" id="A0A1I2CIW3"/>
<dbReference type="InterPro" id="IPR006104">
    <property type="entry name" value="Glyco_hydro_2_N"/>
</dbReference>
<feature type="domain" description="Glycoside hydrolase family 2 immunoglobulin-like beta-sandwich" evidence="4">
    <location>
        <begin position="210"/>
        <end position="310"/>
    </location>
</feature>
<dbReference type="Proteomes" id="UP000181976">
    <property type="component" value="Unassembled WGS sequence"/>
</dbReference>
<dbReference type="AlphaFoldDB" id="A0A1I2CIW3"/>
<sequence>MQKVITSFLFLLIMLSCKNQTGQIEGFQRENLFNHDWEFVKDLSPEDVLKPSSHSAQVKWEKVTLPHTANIEPLVIKDQQWQGNCFYRKVFTLPETLRGKHIALKFEGAMQVAEVFLNGEKIATHYGGYLPFYVVISDKIKYDRENILVVKLNNENNPQVPPGKPIENLDFNWYSGLYRNVWLIVKEPIHISDPIGADRVAAGGILVRYPEVTKEQATVWVQTDVNNETNQSVSTRIEVELFDENGNKVAEQSSKGQKIGAETNRLFIVSLKVKNPQLWSPDFPHLYQLRVSLFQGNKELDRVTEKIGIRTVRWEAGQFYLNGEPLFLRGTNRHQEYPYIGYALSDNANYRDAYKIKQAGFNFVRLSHYPQSKSFMRACDELGLLTMNAIPGWQFFGDETFQENAIKDVRNMVRRDRNHPSVAVWEASLNESGMSREFMLRAHNAVHEELPGDDVYTCGWIDDVYDVFIPARQHSKPPHYWNRYKKNKPLFIAEYGDWEYYAQNAGFNQKAFKDLTPEERNSRQLRGYGQKRLAQQARNYQEAHNSNLQGPACGDANWLMFDYNRGYAPDIEASGIMDIFRLPKFAYYFYKSQADIKPHVSEEFYKPFIEIANYYNDPSFTEVKVYSNCEEVELFVNGRSVGRQKPDRDRMSTHLNHPPFTFHLKAFEPGELTAKGYVNNQEVTSVTRRTPGEAAKLNVWIDESGKPLEKGVNDVVFVYASIVDDAGTIVPDATQSVVFNVEGDAELIGTNPINAEAGIATVLLKAGDIGGILKLSARTNGLKTGYIEVTVD</sequence>
<protein>
    <submittedName>
        <fullName evidence="9">Beta-galactosidase</fullName>
    </submittedName>
</protein>
<dbReference type="InterPro" id="IPR006103">
    <property type="entry name" value="Glyco_hydro_2_cat"/>
</dbReference>
<evidence type="ECO:0000259" key="8">
    <source>
        <dbReference type="Pfam" id="PF18565"/>
    </source>
</evidence>
<feature type="domain" description="DUF4982" evidence="7">
    <location>
        <begin position="621"/>
        <end position="683"/>
    </location>
</feature>
<dbReference type="InterPro" id="IPR017853">
    <property type="entry name" value="GH"/>
</dbReference>